<dbReference type="EMBL" id="JAUHJR010000064">
    <property type="protein sequence ID" value="MDN4163638.1"/>
    <property type="molecule type" value="Genomic_DNA"/>
</dbReference>
<reference evidence="1" key="1">
    <citation type="submission" date="2023-06" db="EMBL/GenBank/DDBJ databases">
        <title>Draft genome sequence of Nocardioides sp. SOB72.</title>
        <authorList>
            <person name="Zhang G."/>
        </authorList>
    </citation>
    <scope>NUCLEOTIDE SEQUENCE</scope>
    <source>
        <strain evidence="1">SOB72</strain>
    </source>
</reference>
<dbReference type="InterPro" id="IPR029058">
    <property type="entry name" value="AB_hydrolase_fold"/>
</dbReference>
<comment type="caution">
    <text evidence="1">The sequence shown here is derived from an EMBL/GenBank/DDBJ whole genome shotgun (WGS) entry which is preliminary data.</text>
</comment>
<dbReference type="PROSITE" id="PS00560">
    <property type="entry name" value="CARBOXYPEPT_SER_HIS"/>
    <property type="match status" value="1"/>
</dbReference>
<evidence type="ECO:0000313" key="1">
    <source>
        <dbReference type="EMBL" id="MDN4163638.1"/>
    </source>
</evidence>
<dbReference type="InterPro" id="IPR001563">
    <property type="entry name" value="Peptidase_S10"/>
</dbReference>
<organism evidence="1 2">
    <name type="scientific">Nocardioides abyssi</name>
    <dbReference type="NCBI Taxonomy" id="3058370"/>
    <lineage>
        <taxon>Bacteria</taxon>
        <taxon>Bacillati</taxon>
        <taxon>Actinomycetota</taxon>
        <taxon>Actinomycetes</taxon>
        <taxon>Propionibacteriales</taxon>
        <taxon>Nocardioidaceae</taxon>
        <taxon>Nocardioides</taxon>
    </lineage>
</organism>
<evidence type="ECO:0008006" key="3">
    <source>
        <dbReference type="Google" id="ProtNLM"/>
    </source>
</evidence>
<gene>
    <name evidence="1" type="ORF">QWY29_19920</name>
</gene>
<protein>
    <recommendedName>
        <fullName evidence="3">Serine carboxypeptidase</fullName>
    </recommendedName>
</protein>
<keyword evidence="2" id="KW-1185">Reference proteome</keyword>
<dbReference type="InterPro" id="IPR033124">
    <property type="entry name" value="Ser_caboxypep_his_AS"/>
</dbReference>
<evidence type="ECO:0000313" key="2">
    <source>
        <dbReference type="Proteomes" id="UP001168537"/>
    </source>
</evidence>
<accession>A0ABT8F019</accession>
<proteinExistence type="predicted"/>
<feature type="non-terminal residue" evidence="1">
    <location>
        <position position="1"/>
    </location>
</feature>
<dbReference type="Gene3D" id="3.40.50.1820">
    <property type="entry name" value="alpha/beta hydrolase"/>
    <property type="match status" value="1"/>
</dbReference>
<sequence length="113" mass="12949">DALQPDIPVSVAPWMEELLENYRVLIFTGQTDVTCGYPMALDYLSKLKFSGSEDYQNSPRNIWYVDDEPAGYVRTGGNLVELLVRNAGHMVPNDQPKWAYDLLYRFTRNVPFA</sequence>
<dbReference type="RefSeq" id="WP_300962980.1">
    <property type="nucleotide sequence ID" value="NZ_JAUHJR010000064.1"/>
</dbReference>
<dbReference type="Proteomes" id="UP001168537">
    <property type="component" value="Unassembled WGS sequence"/>
</dbReference>
<dbReference type="Pfam" id="PF00450">
    <property type="entry name" value="Peptidase_S10"/>
    <property type="match status" value="1"/>
</dbReference>
<name>A0ABT8F019_9ACTN</name>
<dbReference type="SUPFAM" id="SSF53474">
    <property type="entry name" value="alpha/beta-Hydrolases"/>
    <property type="match status" value="1"/>
</dbReference>